<dbReference type="InterPro" id="IPR053939">
    <property type="entry name" value="UTP25_C"/>
</dbReference>
<dbReference type="GO" id="GO:0000462">
    <property type="term" value="P:maturation of SSU-rRNA from tricistronic rRNA transcript (SSU-rRNA, 5.8S rRNA, LSU-rRNA)"/>
    <property type="evidence" value="ECO:0007669"/>
    <property type="project" value="TreeGrafter"/>
</dbReference>
<keyword evidence="5" id="KW-1133">Transmembrane helix</keyword>
<dbReference type="GO" id="GO:0019843">
    <property type="term" value="F:rRNA binding"/>
    <property type="evidence" value="ECO:0007669"/>
    <property type="project" value="TreeGrafter"/>
</dbReference>
<feature type="compositionally biased region" description="Acidic residues" evidence="4">
    <location>
        <begin position="84"/>
        <end position="94"/>
    </location>
</feature>
<proteinExistence type="inferred from homology"/>
<evidence type="ECO:0000259" key="7">
    <source>
        <dbReference type="Pfam" id="PF22916"/>
    </source>
</evidence>
<evidence type="ECO:0000256" key="3">
    <source>
        <dbReference type="ARBA" id="ARBA00023242"/>
    </source>
</evidence>
<evidence type="ECO:0000256" key="1">
    <source>
        <dbReference type="ARBA" id="ARBA00004604"/>
    </source>
</evidence>
<sequence>MAKRKPAPTGAARAGLKKRPKKARPAKQGAGSREEKAKGSELDGSVAAAVNDSSSAETLATESRTVETAQHDKNSNESFQDTEHSDEDDSEDVADGTINNENACSDEVETSCSFQRHVSHIITNEEVSTLMKQNCKFKWEIPAVDIPKSKWVGTGEKLQGDYDDHLHDVKGKLREHWQNTLSDNLSSRMSFFSLCNSYRDIMYCNKKPFYLKGKSVDSSAMDAYLMHALNHVHRTRDVVIRNDAKLRNDANRDILDDNSYLDQGFTRPKVLFLLPLKSFARRLVKRLIQLSPLSQKDNAMGLFKKQFGESDDEMEKPEHSTKPADFDLLFAGDIDDHFLFGIKFTNAVLAAPLLFQSYLLALLSSLFTSVFVSLVIVCVRHFPKTFRKSVKLYSNFYASDIIVASPLALKRKIDGEDGKEKDFDFLSSIEIVVVDHADVILMQNWAHLETVFEQLNLLPSKEHGTNVMRIRPWYLDQHARYYRQTILLSSHLTPEMSALFNRLCSSYEGKVKMVTEHGGVLPKIQLEVRQVYERFDASSIAEADDARFDYFCNKVYPKIQDSDEGGLLLFVSSYFEYVRISNFLKSKEASFCRIGESTSQQDISRSRLWFFEGKKKILLYSERSHFYHRYKIRGTHHLLIYSLPGRKEFYPELVNMLGESKNPKCSVLFSRLDLLKLERIVGTSAARRLISSDKSMFVFC</sequence>
<dbReference type="GO" id="GO:0032040">
    <property type="term" value="C:small-subunit processome"/>
    <property type="evidence" value="ECO:0007669"/>
    <property type="project" value="TreeGrafter"/>
</dbReference>
<feature type="compositionally biased region" description="Polar residues" evidence="4">
    <location>
        <begin position="57"/>
        <end position="68"/>
    </location>
</feature>
<evidence type="ECO:0000259" key="6">
    <source>
        <dbReference type="Pfam" id="PF06862"/>
    </source>
</evidence>
<comment type="similarity">
    <text evidence="2">Belongs to the UTP25 family.</text>
</comment>
<dbReference type="PANTHER" id="PTHR12933">
    <property type="entry name" value="ORF PROTEIN-RELATED"/>
    <property type="match status" value="1"/>
</dbReference>
<keyword evidence="5" id="KW-0472">Membrane</keyword>
<feature type="transmembrane region" description="Helical" evidence="5">
    <location>
        <begin position="358"/>
        <end position="379"/>
    </location>
</feature>
<feature type="compositionally biased region" description="Low complexity" evidence="4">
    <location>
        <begin position="45"/>
        <end position="56"/>
    </location>
</feature>
<dbReference type="EMBL" id="RWGY01000029">
    <property type="protein sequence ID" value="TVU18592.1"/>
    <property type="molecule type" value="Genomic_DNA"/>
</dbReference>
<feature type="domain" description="UTP25 C-terminal" evidence="6">
    <location>
        <begin position="522"/>
        <end position="699"/>
    </location>
</feature>
<dbReference type="Pfam" id="PF22916">
    <property type="entry name" value="UTP25_NTPase-like"/>
    <property type="match status" value="2"/>
</dbReference>
<evidence type="ECO:0000256" key="2">
    <source>
        <dbReference type="ARBA" id="ARBA00009223"/>
    </source>
</evidence>
<dbReference type="GO" id="GO:0034511">
    <property type="term" value="F:U3 snoRNA binding"/>
    <property type="evidence" value="ECO:0007669"/>
    <property type="project" value="InterPro"/>
</dbReference>
<evidence type="ECO:0000313" key="9">
    <source>
        <dbReference type="Proteomes" id="UP000324897"/>
    </source>
</evidence>
<gene>
    <name evidence="8" type="ORF">EJB05_34699</name>
</gene>
<feature type="region of interest" description="Disordered" evidence="4">
    <location>
        <begin position="1"/>
        <end position="99"/>
    </location>
</feature>
<evidence type="ECO:0000313" key="8">
    <source>
        <dbReference type="EMBL" id="TVU18592.1"/>
    </source>
</evidence>
<dbReference type="Pfam" id="PF06862">
    <property type="entry name" value="Utp25_C"/>
    <property type="match status" value="1"/>
</dbReference>
<name>A0A5J9U4F7_9POAL</name>
<evidence type="ECO:0008006" key="10">
    <source>
        <dbReference type="Google" id="ProtNLM"/>
    </source>
</evidence>
<dbReference type="InterPro" id="IPR053940">
    <property type="entry name" value="UTP25_NTPase-like"/>
</dbReference>
<keyword evidence="9" id="KW-1185">Reference proteome</keyword>
<dbReference type="OrthoDB" id="10264378at2759"/>
<accession>A0A5J9U4F7</accession>
<dbReference type="Proteomes" id="UP000324897">
    <property type="component" value="Chromosome 7"/>
</dbReference>
<organism evidence="8 9">
    <name type="scientific">Eragrostis curvula</name>
    <name type="common">weeping love grass</name>
    <dbReference type="NCBI Taxonomy" id="38414"/>
    <lineage>
        <taxon>Eukaryota</taxon>
        <taxon>Viridiplantae</taxon>
        <taxon>Streptophyta</taxon>
        <taxon>Embryophyta</taxon>
        <taxon>Tracheophyta</taxon>
        <taxon>Spermatophyta</taxon>
        <taxon>Magnoliopsida</taxon>
        <taxon>Liliopsida</taxon>
        <taxon>Poales</taxon>
        <taxon>Poaceae</taxon>
        <taxon>PACMAD clade</taxon>
        <taxon>Chloridoideae</taxon>
        <taxon>Eragrostideae</taxon>
        <taxon>Eragrostidinae</taxon>
        <taxon>Eragrostis</taxon>
    </lineage>
</organism>
<dbReference type="PANTHER" id="PTHR12933:SF0">
    <property type="entry name" value="U3 SMALL NUCLEOLAR RNA-ASSOCIATED PROTEIN 25 HOMOLOG"/>
    <property type="match status" value="1"/>
</dbReference>
<dbReference type="SUPFAM" id="SSF52540">
    <property type="entry name" value="P-loop containing nucleoside triphosphate hydrolases"/>
    <property type="match status" value="1"/>
</dbReference>
<reference evidence="8 9" key="1">
    <citation type="journal article" date="2019" name="Sci. Rep.">
        <title>A high-quality genome of Eragrostis curvula grass provides insights into Poaceae evolution and supports new strategies to enhance forage quality.</title>
        <authorList>
            <person name="Carballo J."/>
            <person name="Santos B.A.C.M."/>
            <person name="Zappacosta D."/>
            <person name="Garbus I."/>
            <person name="Selva J.P."/>
            <person name="Gallo C.A."/>
            <person name="Diaz A."/>
            <person name="Albertini E."/>
            <person name="Caccamo M."/>
            <person name="Echenique V."/>
        </authorList>
    </citation>
    <scope>NUCLEOTIDE SEQUENCE [LARGE SCALE GENOMIC DNA]</scope>
    <source>
        <strain evidence="9">cv. Victoria</strain>
        <tissue evidence="8">Leaf</tissue>
    </source>
</reference>
<evidence type="ECO:0000256" key="4">
    <source>
        <dbReference type="SAM" id="MobiDB-lite"/>
    </source>
</evidence>
<evidence type="ECO:0000256" key="5">
    <source>
        <dbReference type="SAM" id="Phobius"/>
    </source>
</evidence>
<comment type="subcellular location">
    <subcellularLocation>
        <location evidence="1">Nucleus</location>
        <location evidence="1">Nucleolus</location>
    </subcellularLocation>
</comment>
<dbReference type="InterPro" id="IPR010678">
    <property type="entry name" value="UTP25"/>
</dbReference>
<dbReference type="InterPro" id="IPR027417">
    <property type="entry name" value="P-loop_NTPase"/>
</dbReference>
<comment type="caution">
    <text evidence="8">The sequence shown here is derived from an EMBL/GenBank/DDBJ whole genome shotgun (WGS) entry which is preliminary data.</text>
</comment>
<dbReference type="Gramene" id="TVU18592">
    <property type="protein sequence ID" value="TVU18592"/>
    <property type="gene ID" value="EJB05_34699"/>
</dbReference>
<feature type="compositionally biased region" description="Basic and acidic residues" evidence="4">
    <location>
        <begin position="32"/>
        <end position="41"/>
    </location>
</feature>
<feature type="domain" description="UTP25 NTP hydrolase-like" evidence="7">
    <location>
        <begin position="198"/>
        <end position="349"/>
    </location>
</feature>
<dbReference type="AlphaFoldDB" id="A0A5J9U4F7"/>
<keyword evidence="3" id="KW-0539">Nucleus</keyword>
<dbReference type="Gene3D" id="3.40.50.300">
    <property type="entry name" value="P-loop containing nucleotide triphosphate hydrolases"/>
    <property type="match status" value="1"/>
</dbReference>
<protein>
    <recommendedName>
        <fullName evidence="10">U3 small nucleolar RNA-associated protein 25</fullName>
    </recommendedName>
</protein>
<feature type="domain" description="UTP25 NTP hydrolase-like" evidence="7">
    <location>
        <begin position="386"/>
        <end position="511"/>
    </location>
</feature>
<keyword evidence="5" id="KW-0812">Transmembrane</keyword>
<feature type="compositionally biased region" description="Basic residues" evidence="4">
    <location>
        <begin position="15"/>
        <end position="25"/>
    </location>
</feature>